<sequence>MMRKKIDHVNQSGAPGGAIPTAVATDSGDAAPTVAGVPVMPATPATPAASAASAASGEDADVFDAVHGLMHALRARLHADLRTSADEGGLTPMEGKTLGFFARHPGATQRELAEHAGRDKAQIARLVAALRDRGLLRAETDAQDRRQVRLYLSGDAARHHAALQQRRRALAARAVRGFSAAERAALLQALARMRGNLDED</sequence>
<dbReference type="InterPro" id="IPR036390">
    <property type="entry name" value="WH_DNA-bd_sf"/>
</dbReference>
<reference evidence="3 4" key="1">
    <citation type="submission" date="2024-04" db="EMBL/GenBank/DDBJ databases">
        <title>Novel species of the genus Ideonella isolated from streams.</title>
        <authorList>
            <person name="Lu H."/>
        </authorList>
    </citation>
    <scope>NUCLEOTIDE SEQUENCE [LARGE SCALE GENOMIC DNA]</scope>
    <source>
        <strain evidence="3 4">BYS139W</strain>
    </source>
</reference>
<dbReference type="Pfam" id="PF12802">
    <property type="entry name" value="MarR_2"/>
    <property type="match status" value="1"/>
</dbReference>
<organism evidence="3 4">
    <name type="scientific">Pseudaquabacterium rugosum</name>
    <dbReference type="NCBI Taxonomy" id="2984194"/>
    <lineage>
        <taxon>Bacteria</taxon>
        <taxon>Pseudomonadati</taxon>
        <taxon>Pseudomonadota</taxon>
        <taxon>Betaproteobacteria</taxon>
        <taxon>Burkholderiales</taxon>
        <taxon>Sphaerotilaceae</taxon>
        <taxon>Pseudaquabacterium</taxon>
    </lineage>
</organism>
<dbReference type="SMART" id="SM00347">
    <property type="entry name" value="HTH_MARR"/>
    <property type="match status" value="1"/>
</dbReference>
<dbReference type="RefSeq" id="WP_341372815.1">
    <property type="nucleotide sequence ID" value="NZ_JBBUTF010000003.1"/>
</dbReference>
<dbReference type="EMBL" id="JBBUTF010000003">
    <property type="protein sequence ID" value="MEK8025032.1"/>
    <property type="molecule type" value="Genomic_DNA"/>
</dbReference>
<keyword evidence="4" id="KW-1185">Reference proteome</keyword>
<evidence type="ECO:0000313" key="3">
    <source>
        <dbReference type="EMBL" id="MEK8025032.1"/>
    </source>
</evidence>
<evidence type="ECO:0000259" key="2">
    <source>
        <dbReference type="PROSITE" id="PS50995"/>
    </source>
</evidence>
<name>A0ABU9B594_9BURK</name>
<gene>
    <name evidence="3" type="ORF">AACH11_03540</name>
</gene>
<dbReference type="PANTHER" id="PTHR33164:SF43">
    <property type="entry name" value="HTH-TYPE TRANSCRIPTIONAL REPRESSOR YETL"/>
    <property type="match status" value="1"/>
</dbReference>
<dbReference type="PANTHER" id="PTHR33164">
    <property type="entry name" value="TRANSCRIPTIONAL REGULATOR, MARR FAMILY"/>
    <property type="match status" value="1"/>
</dbReference>
<accession>A0ABU9B594</accession>
<dbReference type="InterPro" id="IPR000835">
    <property type="entry name" value="HTH_MarR-typ"/>
</dbReference>
<protein>
    <submittedName>
        <fullName evidence="3">MarR family transcriptional regulator</fullName>
    </submittedName>
</protein>
<dbReference type="Gene3D" id="1.10.10.10">
    <property type="entry name" value="Winged helix-like DNA-binding domain superfamily/Winged helix DNA-binding domain"/>
    <property type="match status" value="1"/>
</dbReference>
<feature type="domain" description="HTH marR-type" evidence="2">
    <location>
        <begin position="59"/>
        <end position="195"/>
    </location>
</feature>
<feature type="region of interest" description="Disordered" evidence="1">
    <location>
        <begin position="1"/>
        <end position="25"/>
    </location>
</feature>
<dbReference type="SUPFAM" id="SSF46785">
    <property type="entry name" value="Winged helix' DNA-binding domain"/>
    <property type="match status" value="1"/>
</dbReference>
<dbReference type="Proteomes" id="UP001368500">
    <property type="component" value="Unassembled WGS sequence"/>
</dbReference>
<proteinExistence type="predicted"/>
<evidence type="ECO:0000313" key="4">
    <source>
        <dbReference type="Proteomes" id="UP001368500"/>
    </source>
</evidence>
<evidence type="ECO:0000256" key="1">
    <source>
        <dbReference type="SAM" id="MobiDB-lite"/>
    </source>
</evidence>
<dbReference type="InterPro" id="IPR036388">
    <property type="entry name" value="WH-like_DNA-bd_sf"/>
</dbReference>
<dbReference type="PROSITE" id="PS50995">
    <property type="entry name" value="HTH_MARR_2"/>
    <property type="match status" value="1"/>
</dbReference>
<comment type="caution">
    <text evidence="3">The sequence shown here is derived from an EMBL/GenBank/DDBJ whole genome shotgun (WGS) entry which is preliminary data.</text>
</comment>
<dbReference type="InterPro" id="IPR039422">
    <property type="entry name" value="MarR/SlyA-like"/>
</dbReference>